<protein>
    <submittedName>
        <fullName evidence="1">Uncharacterized protein</fullName>
    </submittedName>
</protein>
<keyword evidence="2" id="KW-1185">Reference proteome</keyword>
<organism evidence="1 2">
    <name type="scientific">Nelumbo nucifera</name>
    <name type="common">Sacred lotus</name>
    <dbReference type="NCBI Taxonomy" id="4432"/>
    <lineage>
        <taxon>Eukaryota</taxon>
        <taxon>Viridiplantae</taxon>
        <taxon>Streptophyta</taxon>
        <taxon>Embryophyta</taxon>
        <taxon>Tracheophyta</taxon>
        <taxon>Spermatophyta</taxon>
        <taxon>Magnoliopsida</taxon>
        <taxon>Proteales</taxon>
        <taxon>Nelumbonaceae</taxon>
        <taxon>Nelumbo</taxon>
    </lineage>
</organism>
<dbReference type="AlphaFoldDB" id="A0A822ZPW6"/>
<sequence length="98" mass="11542">MESLLWLRRIGSWYHFQKSSQRRLLAVGLAYSRLNSKVFYIYIYIYDPRPVTVAYSFGRSLLERGGGHWFGFPVPEEATSGCLREETLQLRWCFLGRS</sequence>
<accession>A0A822ZPW6</accession>
<name>A0A822ZPW6_NELNU</name>
<comment type="caution">
    <text evidence="1">The sequence shown here is derived from an EMBL/GenBank/DDBJ whole genome shotgun (WGS) entry which is preliminary data.</text>
</comment>
<gene>
    <name evidence="1" type="ORF">HUJ06_017219</name>
</gene>
<proteinExistence type="predicted"/>
<reference evidence="1 2" key="1">
    <citation type="journal article" date="2020" name="Mol. Biol. Evol.">
        <title>Distinct Expression and Methylation Patterns for Genes with Different Fates following a Single Whole-Genome Duplication in Flowering Plants.</title>
        <authorList>
            <person name="Shi T."/>
            <person name="Rahmani R.S."/>
            <person name="Gugger P.F."/>
            <person name="Wang M."/>
            <person name="Li H."/>
            <person name="Zhang Y."/>
            <person name="Li Z."/>
            <person name="Wang Q."/>
            <person name="Van de Peer Y."/>
            <person name="Marchal K."/>
            <person name="Chen J."/>
        </authorList>
    </citation>
    <scope>NUCLEOTIDE SEQUENCE [LARGE SCALE GENOMIC DNA]</scope>
    <source>
        <tissue evidence="1">Leaf</tissue>
    </source>
</reference>
<dbReference type="EMBL" id="DUZY01000008">
    <property type="protein sequence ID" value="DAD47282.1"/>
    <property type="molecule type" value="Genomic_DNA"/>
</dbReference>
<dbReference type="Proteomes" id="UP000607653">
    <property type="component" value="Unassembled WGS sequence"/>
</dbReference>
<evidence type="ECO:0000313" key="1">
    <source>
        <dbReference type="EMBL" id="DAD47282.1"/>
    </source>
</evidence>
<evidence type="ECO:0000313" key="2">
    <source>
        <dbReference type="Proteomes" id="UP000607653"/>
    </source>
</evidence>